<geneLocation type="plasmid" evidence="5">
    <name>unnamed</name>
</geneLocation>
<evidence type="ECO:0000256" key="4">
    <source>
        <dbReference type="ARBA" id="ARBA00031297"/>
    </source>
</evidence>
<keyword evidence="3" id="KW-0843">Virulence</keyword>
<dbReference type="HOGENOM" id="CLU_1369891_0_0_12"/>
<keyword evidence="5" id="KW-0614">Plasmid</keyword>
<reference evidence="5" key="1">
    <citation type="submission" date="2013-02" db="EMBL/GenBank/DDBJ databases">
        <title>Comparative genomics of Borrelia species.</title>
        <authorList>
            <person name="Schwan T.G."/>
            <person name="Raffel S.J."/>
            <person name="Porcella S.F."/>
        </authorList>
    </citation>
    <scope>NUCLEOTIDE SEQUENCE</scope>
    <source>
        <strain evidence="5">YOR</strain>
        <plasmid evidence="5">unnamed</plasmid>
    </source>
</reference>
<protein>
    <recommendedName>
        <fullName evidence="2">Protein BptA</fullName>
    </recommendedName>
    <alternativeName>
        <fullName evidence="4">Borrelial persistence in ticks protein A</fullName>
    </alternativeName>
</protein>
<sequence length="218" mass="25560">MLSLKEAYMFTQVIVRMLMYVQFCMLSVFLLGAEIESFCEGGYFCYRRYSKEFDSGSIKSISFLESDMTESYRKEIKTRAYSKEYIKSVEEGYPAYYLKFEIVDGPRAINFKSVVFDGVEAEVSIFNLSDPSVQLVKIKDFQMGDFKMGDFKMGDFDVNVGFLQHTFPVPVHNTFTISLRRRFIDKLKARDRLKITLTSHYDKEFVLETENFLKKYGF</sequence>
<dbReference type="Pfam" id="PF17044">
    <property type="entry name" value="BPTA"/>
    <property type="match status" value="1"/>
</dbReference>
<evidence type="ECO:0000256" key="2">
    <source>
        <dbReference type="ARBA" id="ARBA00018692"/>
    </source>
</evidence>
<proteinExistence type="inferred from homology"/>
<organism evidence="5">
    <name type="scientific">Borrelia nietonii YOR</name>
    <dbReference type="NCBI Taxonomy" id="1293576"/>
    <lineage>
        <taxon>Bacteria</taxon>
        <taxon>Pseudomonadati</taxon>
        <taxon>Spirochaetota</taxon>
        <taxon>Spirochaetia</taxon>
        <taxon>Spirochaetales</taxon>
        <taxon>Borreliaceae</taxon>
        <taxon>Borrelia</taxon>
        <taxon>Borrelia nietonii</taxon>
    </lineage>
</organism>
<accession>W5SAQ1</accession>
<dbReference type="EMBL" id="CP004154">
    <property type="protein sequence ID" value="AHH04037.1"/>
    <property type="molecule type" value="Genomic_DNA"/>
</dbReference>
<evidence type="ECO:0000256" key="3">
    <source>
        <dbReference type="ARBA" id="ARBA00023026"/>
    </source>
</evidence>
<evidence type="ECO:0000313" key="5">
    <source>
        <dbReference type="EMBL" id="AHH04037.1"/>
    </source>
</evidence>
<dbReference type="InterPro" id="IPR031471">
    <property type="entry name" value="BptA"/>
</dbReference>
<dbReference type="AlphaFoldDB" id="W5SAQ1"/>
<gene>
    <name evidence="5" type="ORF">BHY_1086</name>
</gene>
<comment type="similarity">
    <text evidence="1">Belongs to the BptA family.</text>
</comment>
<evidence type="ECO:0000256" key="1">
    <source>
        <dbReference type="ARBA" id="ARBA00010700"/>
    </source>
</evidence>
<name>W5SAQ1_9SPIR</name>